<dbReference type="InterPro" id="IPR011051">
    <property type="entry name" value="RmlC_Cupin_sf"/>
</dbReference>
<keyword evidence="2" id="KW-0238">DNA-binding</keyword>
<dbReference type="EMBL" id="JBHUNP010000001">
    <property type="protein sequence ID" value="MFD2646230.1"/>
    <property type="molecule type" value="Genomic_DNA"/>
</dbReference>
<dbReference type="PROSITE" id="PS01124">
    <property type="entry name" value="HTH_ARAC_FAMILY_2"/>
    <property type="match status" value="1"/>
</dbReference>
<feature type="domain" description="HTH araC/xylS-type" evidence="4">
    <location>
        <begin position="232"/>
        <end position="330"/>
    </location>
</feature>
<dbReference type="Pfam" id="PF12833">
    <property type="entry name" value="HTH_18"/>
    <property type="match status" value="1"/>
</dbReference>
<dbReference type="PRINTS" id="PR00032">
    <property type="entry name" value="HTHARAC"/>
</dbReference>
<dbReference type="InterPro" id="IPR014710">
    <property type="entry name" value="RmlC-like_jellyroll"/>
</dbReference>
<comment type="caution">
    <text evidence="5">The sequence shown here is derived from an EMBL/GenBank/DDBJ whole genome shotgun (WGS) entry which is preliminary data.</text>
</comment>
<dbReference type="SUPFAM" id="SSF46689">
    <property type="entry name" value="Homeodomain-like"/>
    <property type="match status" value="1"/>
</dbReference>
<dbReference type="Proteomes" id="UP001597521">
    <property type="component" value="Unassembled WGS sequence"/>
</dbReference>
<dbReference type="PROSITE" id="PS00041">
    <property type="entry name" value="HTH_ARAC_FAMILY_1"/>
    <property type="match status" value="1"/>
</dbReference>
<dbReference type="RefSeq" id="WP_386830679.1">
    <property type="nucleotide sequence ID" value="NZ_JBHUNP010000001.1"/>
</dbReference>
<dbReference type="InterPro" id="IPR018062">
    <property type="entry name" value="HTH_AraC-typ_CS"/>
</dbReference>
<keyword evidence="3" id="KW-0804">Transcription</keyword>
<dbReference type="SMART" id="SM00342">
    <property type="entry name" value="HTH_ARAC"/>
    <property type="match status" value="1"/>
</dbReference>
<name>A0ABW5QEZ1_9HYPH</name>
<keyword evidence="1" id="KW-0805">Transcription regulation</keyword>
<proteinExistence type="predicted"/>
<evidence type="ECO:0000256" key="3">
    <source>
        <dbReference type="ARBA" id="ARBA00023163"/>
    </source>
</evidence>
<evidence type="ECO:0000259" key="4">
    <source>
        <dbReference type="PROSITE" id="PS01124"/>
    </source>
</evidence>
<keyword evidence="6" id="KW-1185">Reference proteome</keyword>
<evidence type="ECO:0000313" key="5">
    <source>
        <dbReference type="EMBL" id="MFD2646230.1"/>
    </source>
</evidence>
<evidence type="ECO:0000313" key="6">
    <source>
        <dbReference type="Proteomes" id="UP001597521"/>
    </source>
</evidence>
<organism evidence="5 6">
    <name type="scientific">Devosia albogilva</name>
    <dbReference type="NCBI Taxonomy" id="429726"/>
    <lineage>
        <taxon>Bacteria</taxon>
        <taxon>Pseudomonadati</taxon>
        <taxon>Pseudomonadota</taxon>
        <taxon>Alphaproteobacteria</taxon>
        <taxon>Hyphomicrobiales</taxon>
        <taxon>Devosiaceae</taxon>
        <taxon>Devosia</taxon>
    </lineage>
</organism>
<sequence length="333" mass="37550">MHDESLRLACVEAIRNDRDLFRISQIMPTIVMSNALSSRPREKAPRPMPRSDRSFYASGKAFGRFGIRAFAPQLMPAPHSHGHIEFNWLTQGSMDYAFDGGRVSVEAGQLVAFWAGIPHQTVGLRCTAEARQLNIYLPMDAFLEMPQLGRLTETLMGGGVIQLSPECGGLDMLERWYADYRSGNSLRADLVRTEIGTMFRRAAITGWETLLPAWLEKTGARTRTATPVRYVVRMVRHIVENIADPLSSADIARVVGLHPNYAADVFSRVMHISIQKFVLRIRLIRARSLLFDSNLTVANVAFQAGFSSQSQFYEHFRRAYGMTPNQLRRDTIS</sequence>
<dbReference type="PANTHER" id="PTHR46796:SF6">
    <property type="entry name" value="ARAC SUBFAMILY"/>
    <property type="match status" value="1"/>
</dbReference>
<dbReference type="InterPro" id="IPR009057">
    <property type="entry name" value="Homeodomain-like_sf"/>
</dbReference>
<evidence type="ECO:0000256" key="2">
    <source>
        <dbReference type="ARBA" id="ARBA00023125"/>
    </source>
</evidence>
<dbReference type="InterPro" id="IPR018060">
    <property type="entry name" value="HTH_AraC"/>
</dbReference>
<gene>
    <name evidence="5" type="ORF">ACFSX5_00305</name>
</gene>
<reference evidence="6" key="1">
    <citation type="journal article" date="2019" name="Int. J. Syst. Evol. Microbiol.">
        <title>The Global Catalogue of Microorganisms (GCM) 10K type strain sequencing project: providing services to taxonomists for standard genome sequencing and annotation.</title>
        <authorList>
            <consortium name="The Broad Institute Genomics Platform"/>
            <consortium name="The Broad Institute Genome Sequencing Center for Infectious Disease"/>
            <person name="Wu L."/>
            <person name="Ma J."/>
        </authorList>
    </citation>
    <scope>NUCLEOTIDE SEQUENCE [LARGE SCALE GENOMIC DNA]</scope>
    <source>
        <strain evidence="6">CCM 7427</strain>
    </source>
</reference>
<accession>A0ABW5QEZ1</accession>
<dbReference type="InterPro" id="IPR050204">
    <property type="entry name" value="AraC_XylS_family_regulators"/>
</dbReference>
<dbReference type="Gene3D" id="2.60.120.10">
    <property type="entry name" value="Jelly Rolls"/>
    <property type="match status" value="1"/>
</dbReference>
<evidence type="ECO:0000256" key="1">
    <source>
        <dbReference type="ARBA" id="ARBA00023015"/>
    </source>
</evidence>
<dbReference type="PANTHER" id="PTHR46796">
    <property type="entry name" value="HTH-TYPE TRANSCRIPTIONAL ACTIVATOR RHAS-RELATED"/>
    <property type="match status" value="1"/>
</dbReference>
<dbReference type="SUPFAM" id="SSF51182">
    <property type="entry name" value="RmlC-like cupins"/>
    <property type="match status" value="1"/>
</dbReference>
<dbReference type="InterPro" id="IPR020449">
    <property type="entry name" value="Tscrpt_reg_AraC-type_HTH"/>
</dbReference>
<protein>
    <submittedName>
        <fullName evidence="5">Helix-turn-helix domain-containing protein</fullName>
    </submittedName>
</protein>
<dbReference type="Gene3D" id="1.10.10.60">
    <property type="entry name" value="Homeodomain-like"/>
    <property type="match status" value="1"/>
</dbReference>